<proteinExistence type="predicted"/>
<keyword evidence="2" id="KW-1185">Reference proteome</keyword>
<evidence type="ECO:0000313" key="1">
    <source>
        <dbReference type="EMBL" id="GIY07239.1"/>
    </source>
</evidence>
<comment type="caution">
    <text evidence="1">The sequence shown here is derived from an EMBL/GenBank/DDBJ whole genome shotgun (WGS) entry which is preliminary data.</text>
</comment>
<name>A0AAV4QG26_9ARAC</name>
<accession>A0AAV4QG26</accession>
<gene>
    <name evidence="1" type="ORF">CDAR_570691</name>
</gene>
<organism evidence="1 2">
    <name type="scientific">Caerostris darwini</name>
    <dbReference type="NCBI Taxonomy" id="1538125"/>
    <lineage>
        <taxon>Eukaryota</taxon>
        <taxon>Metazoa</taxon>
        <taxon>Ecdysozoa</taxon>
        <taxon>Arthropoda</taxon>
        <taxon>Chelicerata</taxon>
        <taxon>Arachnida</taxon>
        <taxon>Araneae</taxon>
        <taxon>Araneomorphae</taxon>
        <taxon>Entelegynae</taxon>
        <taxon>Araneoidea</taxon>
        <taxon>Araneidae</taxon>
        <taxon>Caerostris</taxon>
    </lineage>
</organism>
<reference evidence="1 2" key="1">
    <citation type="submission" date="2021-06" db="EMBL/GenBank/DDBJ databases">
        <title>Caerostris darwini draft genome.</title>
        <authorList>
            <person name="Kono N."/>
            <person name="Arakawa K."/>
        </authorList>
    </citation>
    <scope>NUCLEOTIDE SEQUENCE [LARGE SCALE GENOMIC DNA]</scope>
</reference>
<dbReference type="EMBL" id="BPLQ01004324">
    <property type="protein sequence ID" value="GIY07239.1"/>
    <property type="molecule type" value="Genomic_DNA"/>
</dbReference>
<protein>
    <submittedName>
        <fullName evidence="1">Uncharacterized protein</fullName>
    </submittedName>
</protein>
<dbReference type="Proteomes" id="UP001054837">
    <property type="component" value="Unassembled WGS sequence"/>
</dbReference>
<evidence type="ECO:0000313" key="2">
    <source>
        <dbReference type="Proteomes" id="UP001054837"/>
    </source>
</evidence>
<sequence>MECHGSDEKANQREEHGSIDNLRVLFIVPKLLTKKGEEPRRIVVERGEKENVAKTKRERGFPNAFRQTEAVPTGFEGGASVRDVLFIIFLFGCRSFYTIQPTKKINIIIMII</sequence>
<dbReference type="AlphaFoldDB" id="A0AAV4QG26"/>